<dbReference type="Proteomes" id="UP001234297">
    <property type="component" value="Chromosome 1"/>
</dbReference>
<dbReference type="EMBL" id="CM056809">
    <property type="protein sequence ID" value="KAJ8649536.1"/>
    <property type="molecule type" value="Genomic_DNA"/>
</dbReference>
<protein>
    <submittedName>
        <fullName evidence="1">Uncharacterized protein</fullName>
    </submittedName>
</protein>
<name>A0ACC2MVP8_PERAE</name>
<evidence type="ECO:0000313" key="2">
    <source>
        <dbReference type="Proteomes" id="UP001234297"/>
    </source>
</evidence>
<keyword evidence="2" id="KW-1185">Reference proteome</keyword>
<proteinExistence type="predicted"/>
<comment type="caution">
    <text evidence="1">The sequence shown here is derived from an EMBL/GenBank/DDBJ whole genome shotgun (WGS) entry which is preliminary data.</text>
</comment>
<gene>
    <name evidence="1" type="ORF">MRB53_002559</name>
</gene>
<organism evidence="1 2">
    <name type="scientific">Persea americana</name>
    <name type="common">Avocado</name>
    <dbReference type="NCBI Taxonomy" id="3435"/>
    <lineage>
        <taxon>Eukaryota</taxon>
        <taxon>Viridiplantae</taxon>
        <taxon>Streptophyta</taxon>
        <taxon>Embryophyta</taxon>
        <taxon>Tracheophyta</taxon>
        <taxon>Spermatophyta</taxon>
        <taxon>Magnoliopsida</taxon>
        <taxon>Magnoliidae</taxon>
        <taxon>Laurales</taxon>
        <taxon>Lauraceae</taxon>
        <taxon>Persea</taxon>
    </lineage>
</organism>
<sequence>MNHGFLQIEESSPVTKRDPNAAAETINFRKLHIDYEALEYSTTPIFVTPVNSGYALCTNPSLSMEKPSLPAPNLSRISFSVAAAAATALCFLGALWAVRSDAGERIRRSKKKKKKKKKGSECTCSCGGGDAVPSVNGDMGAEFEREAPKAAAAMAVERQTGASMMEQLVPEITTHALSYLDYSSLCRLSMTNSSMRKAANDDGAWKALYHKDFSVEQDSVRPLNGWKSYYAATKAVVNINAEFYNIIEERSLQEMSRFWLRADYVKCVHASGELFAGYNAVIGSWALSFNWGPVTFQLRDVCARVLTDIAWVTMKVHVNIESGPFNVTNVYELHNGRWYMVHHHCSLMLNGGDAQHHNIFG</sequence>
<evidence type="ECO:0000313" key="1">
    <source>
        <dbReference type="EMBL" id="KAJ8649536.1"/>
    </source>
</evidence>
<reference evidence="1 2" key="1">
    <citation type="journal article" date="2022" name="Hortic Res">
        <title>A haplotype resolved chromosomal level avocado genome allows analysis of novel avocado genes.</title>
        <authorList>
            <person name="Nath O."/>
            <person name="Fletcher S.J."/>
            <person name="Hayward A."/>
            <person name="Shaw L.M."/>
            <person name="Masouleh A.K."/>
            <person name="Furtado A."/>
            <person name="Henry R.J."/>
            <person name="Mitter N."/>
        </authorList>
    </citation>
    <scope>NUCLEOTIDE SEQUENCE [LARGE SCALE GENOMIC DNA]</scope>
    <source>
        <strain evidence="2">cv. Hass</strain>
    </source>
</reference>
<accession>A0ACC2MVP8</accession>